<dbReference type="InterPro" id="IPR019438">
    <property type="entry name" value="Q_salvage"/>
</dbReference>
<feature type="region of interest" description="Disordered" evidence="2">
    <location>
        <begin position="324"/>
        <end position="345"/>
    </location>
</feature>
<dbReference type="PANTHER" id="PTHR21314">
    <property type="entry name" value="QUEUOSINE 5'-PHOSPHATE N-GLYCOSYLASE_HYDROLASE-RELATED"/>
    <property type="match status" value="1"/>
</dbReference>
<keyword evidence="1" id="KW-0378">Hydrolase</keyword>
<accession>A0A067MW83</accession>
<dbReference type="EMBL" id="KL198018">
    <property type="protein sequence ID" value="KDQ19834.1"/>
    <property type="molecule type" value="Genomic_DNA"/>
</dbReference>
<dbReference type="Proteomes" id="UP000027195">
    <property type="component" value="Unassembled WGS sequence"/>
</dbReference>
<gene>
    <name evidence="3" type="ORF">BOTBODRAFT_27258</name>
</gene>
<dbReference type="GO" id="GO:0006400">
    <property type="term" value="P:tRNA modification"/>
    <property type="evidence" value="ECO:0007669"/>
    <property type="project" value="TreeGrafter"/>
</dbReference>
<dbReference type="Pfam" id="PF10343">
    <property type="entry name" value="Q_salvage"/>
    <property type="match status" value="1"/>
</dbReference>
<sequence>MSAGAVNDAPFPPTGQYIACVHDSAKAARELAGIQINQEAIARLLRSPAFLKSFKRLSLSHGVVMPLNFDDEISELNLISILGLLNFASGYRAPLHAHNGRGAYDTIRAFVLTLFLTSATGPGPDNHLSSAGMRAITNEQVAELMQLPTHVERPHPTIPGVTVGERGGPLLELIELVTRTMNQAGSALVKEGHKDLGSFVAKALEDAKKAGDAKGQAPDAGVLVERLVTTIPGFRDMTLIKDQPVYVFKKALFLAHAIVLRFGPNSTRPAKSHLPVPDTSTLPVFSDNVLPSMLIYFGVLDLSHCAGPLRDAFRSVELAPLLREPQPSDDDRRRDSAFRPKVVDDGPTLAPDDAYVLRAAAIDACEAIVRAAREIGSASHADGSLDAAERALLAEMTLPEVDGWIWAVAKDRPDYRLLPRFVQRGTPFF</sequence>
<keyword evidence="4" id="KW-1185">Reference proteome</keyword>
<dbReference type="OrthoDB" id="416777at2759"/>
<evidence type="ECO:0000256" key="1">
    <source>
        <dbReference type="RuleBase" id="RU365002"/>
    </source>
</evidence>
<dbReference type="AlphaFoldDB" id="A0A067MW83"/>
<name>A0A067MW83_BOTB1</name>
<protein>
    <recommendedName>
        <fullName evidence="1">Queuosine 5'-phosphate N-glycosylase/hydrolase</fullName>
        <ecNumber evidence="1">3.2.2.-</ecNumber>
    </recommendedName>
    <alternativeName>
        <fullName evidence="1">Queuosine-nucleotide N-glycosylase/hydrolase</fullName>
    </alternativeName>
</protein>
<reference evidence="4" key="1">
    <citation type="journal article" date="2014" name="Proc. Natl. Acad. Sci. U.S.A.">
        <title>Extensive sampling of basidiomycete genomes demonstrates inadequacy of the white-rot/brown-rot paradigm for wood decay fungi.</title>
        <authorList>
            <person name="Riley R."/>
            <person name="Salamov A.A."/>
            <person name="Brown D.W."/>
            <person name="Nagy L.G."/>
            <person name="Floudas D."/>
            <person name="Held B.W."/>
            <person name="Levasseur A."/>
            <person name="Lombard V."/>
            <person name="Morin E."/>
            <person name="Otillar R."/>
            <person name="Lindquist E.A."/>
            <person name="Sun H."/>
            <person name="LaButti K.M."/>
            <person name="Schmutz J."/>
            <person name="Jabbour D."/>
            <person name="Luo H."/>
            <person name="Baker S.E."/>
            <person name="Pisabarro A.G."/>
            <person name="Walton J.D."/>
            <person name="Blanchette R.A."/>
            <person name="Henrissat B."/>
            <person name="Martin F."/>
            <person name="Cullen D."/>
            <person name="Hibbett D.S."/>
            <person name="Grigoriev I.V."/>
        </authorList>
    </citation>
    <scope>NUCLEOTIDE SEQUENCE [LARGE SCALE GENOMIC DNA]</scope>
    <source>
        <strain evidence="4">FD-172 SS1</strain>
    </source>
</reference>
<dbReference type="PANTHER" id="PTHR21314:SF1">
    <property type="entry name" value="QUEUOSINE SALVAGE PROTEIN"/>
    <property type="match status" value="1"/>
</dbReference>
<comment type="similarity">
    <text evidence="1">Belongs to the QNG1 protein family.</text>
</comment>
<dbReference type="EC" id="3.2.2.-" evidence="1"/>
<evidence type="ECO:0000313" key="4">
    <source>
        <dbReference type="Proteomes" id="UP000027195"/>
    </source>
</evidence>
<evidence type="ECO:0000256" key="2">
    <source>
        <dbReference type="SAM" id="MobiDB-lite"/>
    </source>
</evidence>
<organism evidence="3 4">
    <name type="scientific">Botryobasidium botryosum (strain FD-172 SS1)</name>
    <dbReference type="NCBI Taxonomy" id="930990"/>
    <lineage>
        <taxon>Eukaryota</taxon>
        <taxon>Fungi</taxon>
        <taxon>Dikarya</taxon>
        <taxon>Basidiomycota</taxon>
        <taxon>Agaricomycotina</taxon>
        <taxon>Agaricomycetes</taxon>
        <taxon>Cantharellales</taxon>
        <taxon>Botryobasidiaceae</taxon>
        <taxon>Botryobasidium</taxon>
    </lineage>
</organism>
<feature type="compositionally biased region" description="Basic and acidic residues" evidence="2">
    <location>
        <begin position="329"/>
        <end position="344"/>
    </location>
</feature>
<evidence type="ECO:0000313" key="3">
    <source>
        <dbReference type="EMBL" id="KDQ19834.1"/>
    </source>
</evidence>
<comment type="catalytic activity">
    <reaction evidence="1">
        <text>queuosine 5'-phosphate + H2O = queuine + D-ribose 5-phosphate</text>
        <dbReference type="Rhea" id="RHEA:75387"/>
        <dbReference type="ChEBI" id="CHEBI:15377"/>
        <dbReference type="ChEBI" id="CHEBI:17433"/>
        <dbReference type="ChEBI" id="CHEBI:78346"/>
        <dbReference type="ChEBI" id="CHEBI:194371"/>
    </reaction>
    <physiologicalReaction direction="left-to-right" evidence="1">
        <dbReference type="Rhea" id="RHEA:75388"/>
    </physiologicalReaction>
</comment>
<dbReference type="HOGENOM" id="CLU_053189_0_0_1"/>
<dbReference type="GO" id="GO:0016787">
    <property type="term" value="F:hydrolase activity"/>
    <property type="evidence" value="ECO:0007669"/>
    <property type="project" value="UniProtKB-KW"/>
</dbReference>
<dbReference type="InParanoid" id="A0A067MW83"/>
<comment type="function">
    <text evidence="1">Catalyzes the hydrolysis of queuosine 5'-phosphate, releasing the nucleobase queuine (q). Is required for salvage of queuine from exogenous queuosine (Q) that is imported and then converted to queuosine 5'-phosphate intracellularly.</text>
</comment>
<proteinExistence type="inferred from homology"/>